<evidence type="ECO:0000313" key="1">
    <source>
        <dbReference type="EMBL" id="GIL51476.1"/>
    </source>
</evidence>
<sequence length="176" mass="18662">MLDACMDRLRAGNTGSCSCCTLSALMAAPLPAAATGFTIPVALTAHQSLPGDTKPLNPTGCSSWTPVDTVSTEDMEWGRRKMDDGLPPLLLLPSCNPYVGSRAGSPAVREVPGERKLDRVGEPAGEPSSCGLVLKLAQREGQGLEGRSLARREMERRRMLSSRISISWPLDTGAVA</sequence>
<keyword evidence="2" id="KW-1185">Reference proteome</keyword>
<proteinExistence type="predicted"/>
<organism evidence="1 2">
    <name type="scientific">Volvox africanus</name>
    <dbReference type="NCBI Taxonomy" id="51714"/>
    <lineage>
        <taxon>Eukaryota</taxon>
        <taxon>Viridiplantae</taxon>
        <taxon>Chlorophyta</taxon>
        <taxon>core chlorophytes</taxon>
        <taxon>Chlorophyceae</taxon>
        <taxon>CS clade</taxon>
        <taxon>Chlamydomonadales</taxon>
        <taxon>Volvocaceae</taxon>
        <taxon>Volvox</taxon>
    </lineage>
</organism>
<dbReference type="AlphaFoldDB" id="A0A8J4B4V7"/>
<comment type="caution">
    <text evidence="1">The sequence shown here is derived from an EMBL/GenBank/DDBJ whole genome shotgun (WGS) entry which is preliminary data.</text>
</comment>
<name>A0A8J4B4V7_9CHLO</name>
<reference evidence="1" key="1">
    <citation type="journal article" date="2021" name="Proc. Natl. Acad. Sci. U.S.A.">
        <title>Three genomes in the algal genus Volvox reveal the fate of a haploid sex-determining region after a transition to homothallism.</title>
        <authorList>
            <person name="Yamamoto K."/>
            <person name="Hamaji T."/>
            <person name="Kawai-Toyooka H."/>
            <person name="Matsuzaki R."/>
            <person name="Takahashi F."/>
            <person name="Nishimura Y."/>
            <person name="Kawachi M."/>
            <person name="Noguchi H."/>
            <person name="Minakuchi Y."/>
            <person name="Umen J.G."/>
            <person name="Toyoda A."/>
            <person name="Nozaki H."/>
        </authorList>
    </citation>
    <scope>NUCLEOTIDE SEQUENCE</scope>
    <source>
        <strain evidence="1">NIES-3780</strain>
    </source>
</reference>
<evidence type="ECO:0000313" key="2">
    <source>
        <dbReference type="Proteomes" id="UP000747399"/>
    </source>
</evidence>
<accession>A0A8J4B4V7</accession>
<dbReference type="EMBL" id="BNCO01000011">
    <property type="protein sequence ID" value="GIL51476.1"/>
    <property type="molecule type" value="Genomic_DNA"/>
</dbReference>
<dbReference type="Proteomes" id="UP000747399">
    <property type="component" value="Unassembled WGS sequence"/>
</dbReference>
<protein>
    <submittedName>
        <fullName evidence="1">Uncharacterized protein</fullName>
    </submittedName>
</protein>
<gene>
    <name evidence="1" type="ORF">Vafri_7459</name>
</gene>